<evidence type="ECO:0000256" key="2">
    <source>
        <dbReference type="SAM" id="MobiDB-lite"/>
    </source>
</evidence>
<dbReference type="Ensembl" id="ENSMCST00000015076.1">
    <property type="protein sequence ID" value="ENSMCSP00000014703.1"/>
    <property type="gene ID" value="ENSMCSG00000010355.1"/>
</dbReference>
<evidence type="ECO:0000313" key="5">
    <source>
        <dbReference type="Ensembl" id="ENSMCSP00000014703.1"/>
    </source>
</evidence>
<dbReference type="Pfam" id="PF18148">
    <property type="entry name" value="RGS_DHEX"/>
    <property type="match status" value="1"/>
</dbReference>
<evidence type="ECO:0000313" key="6">
    <source>
        <dbReference type="Proteomes" id="UP000694560"/>
    </source>
</evidence>
<dbReference type="InterPro" id="IPR036388">
    <property type="entry name" value="WH-like_DNA-bd_sf"/>
</dbReference>
<dbReference type="OrthoDB" id="196547at2759"/>
<dbReference type="SMART" id="SM00315">
    <property type="entry name" value="RGS"/>
    <property type="match status" value="1"/>
</dbReference>
<dbReference type="InterPro" id="IPR016137">
    <property type="entry name" value="RGS"/>
</dbReference>
<feature type="region of interest" description="Disordered" evidence="2">
    <location>
        <begin position="430"/>
        <end position="525"/>
    </location>
</feature>
<dbReference type="Gene3D" id="1.10.10.10">
    <property type="entry name" value="Winged helix-like DNA-binding domain superfamily/Winged helix DNA-binding domain"/>
    <property type="match status" value="1"/>
</dbReference>
<dbReference type="InterPro" id="IPR047017">
    <property type="entry name" value="RGS6/7/9/11_DHEX_sf"/>
</dbReference>
<dbReference type="AlphaFoldDB" id="A0A8C5TXT7"/>
<dbReference type="Gene3D" id="4.10.260.10">
    <property type="entry name" value="Transducin (heterotrimeric G protein), gamma chain"/>
    <property type="match status" value="1"/>
</dbReference>
<reference evidence="5" key="1">
    <citation type="submission" date="2025-08" db="UniProtKB">
        <authorList>
            <consortium name="Ensembl"/>
        </authorList>
    </citation>
    <scope>IDENTIFICATION</scope>
</reference>
<feature type="domain" description="RGS" evidence="3">
    <location>
        <begin position="287"/>
        <end position="402"/>
    </location>
</feature>
<dbReference type="GO" id="GO:0005737">
    <property type="term" value="C:cytoplasm"/>
    <property type="evidence" value="ECO:0007669"/>
    <property type="project" value="TreeGrafter"/>
</dbReference>
<dbReference type="GO" id="GO:0005096">
    <property type="term" value="F:GTPase activator activity"/>
    <property type="evidence" value="ECO:0007669"/>
    <property type="project" value="TreeGrafter"/>
</dbReference>
<dbReference type="Proteomes" id="UP000694560">
    <property type="component" value="Unplaced"/>
</dbReference>
<dbReference type="PROSITE" id="PS50186">
    <property type="entry name" value="DEP"/>
    <property type="match status" value="1"/>
</dbReference>
<accession>A0A8C5TXT7</accession>
<dbReference type="SMART" id="SM00049">
    <property type="entry name" value="DEP"/>
    <property type="match status" value="1"/>
</dbReference>
<dbReference type="InterPro" id="IPR036284">
    <property type="entry name" value="GGL_sf"/>
</dbReference>
<dbReference type="SUPFAM" id="SSF46785">
    <property type="entry name" value="Winged helix' DNA-binding domain"/>
    <property type="match status" value="1"/>
</dbReference>
<dbReference type="SUPFAM" id="SSF48097">
    <property type="entry name" value="Regulator of G-protein signaling, RGS"/>
    <property type="match status" value="1"/>
</dbReference>
<dbReference type="CDD" id="cd00068">
    <property type="entry name" value="GGL"/>
    <property type="match status" value="1"/>
</dbReference>
<dbReference type="Gene3D" id="1.10.167.10">
    <property type="entry name" value="Regulator of G-protein Signalling 4, domain 2"/>
    <property type="match status" value="1"/>
</dbReference>
<evidence type="ECO:0000256" key="1">
    <source>
        <dbReference type="ARBA" id="ARBA00022700"/>
    </source>
</evidence>
<dbReference type="GO" id="GO:0005886">
    <property type="term" value="C:plasma membrane"/>
    <property type="evidence" value="ECO:0007669"/>
    <property type="project" value="TreeGrafter"/>
</dbReference>
<organism evidence="5 6">
    <name type="scientific">Malurus cyaneus samueli</name>
    <dbReference type="NCBI Taxonomy" id="2593467"/>
    <lineage>
        <taxon>Eukaryota</taxon>
        <taxon>Metazoa</taxon>
        <taxon>Chordata</taxon>
        <taxon>Craniata</taxon>
        <taxon>Vertebrata</taxon>
        <taxon>Euteleostomi</taxon>
        <taxon>Archelosauria</taxon>
        <taxon>Archosauria</taxon>
        <taxon>Dinosauria</taxon>
        <taxon>Saurischia</taxon>
        <taxon>Theropoda</taxon>
        <taxon>Coelurosauria</taxon>
        <taxon>Aves</taxon>
        <taxon>Neognathae</taxon>
        <taxon>Neoaves</taxon>
        <taxon>Telluraves</taxon>
        <taxon>Australaves</taxon>
        <taxon>Passeriformes</taxon>
        <taxon>Meliphagoidea</taxon>
        <taxon>Maluridae</taxon>
        <taxon>Malurus</taxon>
    </lineage>
</organism>
<dbReference type="GO" id="GO:0008277">
    <property type="term" value="P:regulation of G protein-coupled receptor signaling pathway"/>
    <property type="evidence" value="ECO:0007669"/>
    <property type="project" value="InterPro"/>
</dbReference>
<feature type="domain" description="DEP" evidence="4">
    <location>
        <begin position="30"/>
        <end position="105"/>
    </location>
</feature>
<dbReference type="Pfam" id="PF00610">
    <property type="entry name" value="DEP"/>
    <property type="match status" value="1"/>
</dbReference>
<dbReference type="GO" id="GO:0009968">
    <property type="term" value="P:negative regulation of signal transduction"/>
    <property type="evidence" value="ECO:0007669"/>
    <property type="project" value="UniProtKB-KW"/>
</dbReference>
<dbReference type="GO" id="GO:0035556">
    <property type="term" value="P:intracellular signal transduction"/>
    <property type="evidence" value="ECO:0007669"/>
    <property type="project" value="InterPro"/>
</dbReference>
<dbReference type="Pfam" id="PF00631">
    <property type="entry name" value="G-gamma"/>
    <property type="match status" value="1"/>
</dbReference>
<protein>
    <recommendedName>
        <fullName evidence="7">Regulator of G-protein signaling 11</fullName>
    </recommendedName>
</protein>
<dbReference type="Gene3D" id="1.10.1240.60">
    <property type="match status" value="1"/>
</dbReference>
<proteinExistence type="predicted"/>
<dbReference type="CDD" id="cd04450">
    <property type="entry name" value="DEP_RGS7-like"/>
    <property type="match status" value="1"/>
</dbReference>
<feature type="region of interest" description="Disordered" evidence="2">
    <location>
        <begin position="1"/>
        <end position="21"/>
    </location>
</feature>
<dbReference type="InterPro" id="IPR044926">
    <property type="entry name" value="RGS_subdomain_2"/>
</dbReference>
<dbReference type="InterPro" id="IPR036390">
    <property type="entry name" value="WH_DNA-bd_sf"/>
</dbReference>
<dbReference type="Pfam" id="PF00615">
    <property type="entry name" value="RGS"/>
    <property type="match status" value="1"/>
</dbReference>
<evidence type="ECO:0008006" key="7">
    <source>
        <dbReference type="Google" id="ProtNLM"/>
    </source>
</evidence>
<dbReference type="SMART" id="SM00224">
    <property type="entry name" value="GGL"/>
    <property type="match status" value="1"/>
</dbReference>
<dbReference type="InterPro" id="IPR000591">
    <property type="entry name" value="DEP_dom"/>
</dbReference>
<evidence type="ECO:0000259" key="3">
    <source>
        <dbReference type="PROSITE" id="PS50132"/>
    </source>
</evidence>
<evidence type="ECO:0000259" key="4">
    <source>
        <dbReference type="PROSITE" id="PS50186"/>
    </source>
</evidence>
<feature type="compositionally biased region" description="Basic and acidic residues" evidence="2">
    <location>
        <begin position="442"/>
        <end position="459"/>
    </location>
</feature>
<reference evidence="5" key="2">
    <citation type="submission" date="2025-09" db="UniProtKB">
        <authorList>
            <consortium name="Ensembl"/>
        </authorList>
    </citation>
    <scope>IDENTIFICATION</scope>
</reference>
<dbReference type="PANTHER" id="PTHR45746">
    <property type="entry name" value="LP21163P"/>
    <property type="match status" value="1"/>
</dbReference>
<dbReference type="SMART" id="SM01224">
    <property type="entry name" value="G_gamma"/>
    <property type="match status" value="1"/>
</dbReference>
<keyword evidence="1" id="KW-0734">Signal transduction inhibitor</keyword>
<dbReference type="PANTHER" id="PTHR45746:SF3">
    <property type="entry name" value="REGULATOR OF G-PROTEIN SIGNALING 11"/>
    <property type="match status" value="1"/>
</dbReference>
<dbReference type="InterPro" id="IPR040759">
    <property type="entry name" value="RGS_DHEX"/>
</dbReference>
<dbReference type="SUPFAM" id="SSF48670">
    <property type="entry name" value="Transducin (heterotrimeric G protein), gamma chain"/>
    <property type="match status" value="1"/>
</dbReference>
<dbReference type="InterPro" id="IPR015898">
    <property type="entry name" value="G-protein_gamma-like_dom"/>
</dbReference>
<dbReference type="PRINTS" id="PR01301">
    <property type="entry name" value="RGSPROTEIN"/>
</dbReference>
<dbReference type="GO" id="GO:0043005">
    <property type="term" value="C:neuron projection"/>
    <property type="evidence" value="ECO:0007669"/>
    <property type="project" value="TreeGrafter"/>
</dbReference>
<dbReference type="PROSITE" id="PS50132">
    <property type="entry name" value="RGS"/>
    <property type="match status" value="1"/>
</dbReference>
<dbReference type="InterPro" id="IPR047016">
    <property type="entry name" value="RGS6/7/9/11"/>
</dbReference>
<keyword evidence="6" id="KW-1185">Reference proteome</keyword>
<feature type="compositionally biased region" description="Low complexity" evidence="2">
    <location>
        <begin position="430"/>
        <end position="439"/>
    </location>
</feature>
<dbReference type="InterPro" id="IPR036305">
    <property type="entry name" value="RGS_sf"/>
</dbReference>
<dbReference type="FunFam" id="1.10.167.10:FF:000001">
    <property type="entry name" value="Putative regulator of g-protein signaling 12"/>
    <property type="match status" value="1"/>
</dbReference>
<dbReference type="GO" id="GO:0007186">
    <property type="term" value="P:G protein-coupled receptor signaling pathway"/>
    <property type="evidence" value="ECO:0007669"/>
    <property type="project" value="InterPro"/>
</dbReference>
<name>A0A8C5TXT7_9PASS</name>
<dbReference type="CDD" id="cd08740">
    <property type="entry name" value="RGS_RGS11"/>
    <property type="match status" value="1"/>
</dbReference>
<sequence length="672" mass="75693">GVRGTTGQRDRPRRRHGAPGTRMIVSMQDPDMGIKMRNQRLLITVIPHAMTGNDIVEWLIQNPQSHSAESLHLGNLIVKHGYIYPLKDPRSLVLRADESPYRFQTPYFWTSTKWPATELDYAIYLAKKNIRKQGDLIEHEKDNYNLLHKRINHMWDFVVMQAREQLRAAKQRRKGDRIVIDCQEQAYWLVNRPPVSVGPGDRAPQHVPCTWPQIEYCRKAMARTRVKSSICLEGYIKFNEQYVPHDPIMSGCLPSNPWITDDTTYWAMNAPTVTTPTKLRVERWGFNFSELINDPLGRAQLLEFLKKEFSAENLSFWEACEELRYGEQSRIAEIVDSIYQQFLAPGATRWVNIDSKTMERTLEGIKTPHRYVMDDAQMHIYMLMKKDSYPRFLKSDLYKNLLAEAIIPPETKNRFCPQGLPLHAETAAFQPQPGAAPARGRCRGEEQEPFHCPRPRGGELRAAAPRQHGNPPSQHTQPRRRTLPAVALKERSHMQARAPRSQAEPAAAPAHIPTPSCPSGKPHPAGLVRGHSLLPPPPRARHNKAPAGKHCGSSGFWGGGTRQTMAEWEVHKVLAISPGWRYRTPVPSAGSKGADPREGPGPPTRMAMALPSITHGSVCSEGQHQPGMAELKALGCYWCAHLHPARDKGLWNRAGVGHSPLTALWAGRGTSS</sequence>